<keyword evidence="4" id="KW-0133">Cell shape</keyword>
<dbReference type="EMBL" id="JADKMA010000198">
    <property type="protein sequence ID" value="MBO8195548.1"/>
    <property type="molecule type" value="Genomic_DNA"/>
</dbReference>
<accession>A0ABS3XJR3</accession>
<keyword evidence="10" id="KW-0121">Carboxypeptidase</keyword>
<dbReference type="RefSeq" id="WP_209242777.1">
    <property type="nucleotide sequence ID" value="NZ_JADKMA010000198.1"/>
</dbReference>
<keyword evidence="11" id="KW-1185">Reference proteome</keyword>
<comment type="similarity">
    <text evidence="1 7">Belongs to the peptidase S11 family.</text>
</comment>
<keyword evidence="10" id="KW-0645">Protease</keyword>
<proteinExistence type="inferred from homology"/>
<keyword evidence="6" id="KW-0961">Cell wall biogenesis/degradation</keyword>
<evidence type="ECO:0000313" key="11">
    <source>
        <dbReference type="Proteomes" id="UP001519064"/>
    </source>
</evidence>
<evidence type="ECO:0000256" key="1">
    <source>
        <dbReference type="ARBA" id="ARBA00007164"/>
    </source>
</evidence>
<dbReference type="InterPro" id="IPR012338">
    <property type="entry name" value="Beta-lactam/transpept-like"/>
</dbReference>
<organism evidence="10 11">
    <name type="scientific">Streptomyces oryzae</name>
    <dbReference type="NCBI Taxonomy" id="1434886"/>
    <lineage>
        <taxon>Bacteria</taxon>
        <taxon>Bacillati</taxon>
        <taxon>Actinomycetota</taxon>
        <taxon>Actinomycetes</taxon>
        <taxon>Kitasatosporales</taxon>
        <taxon>Streptomycetaceae</taxon>
        <taxon>Streptomyces</taxon>
    </lineage>
</organism>
<protein>
    <submittedName>
        <fullName evidence="10">D-alanyl-D-alanine carboxypeptidase</fullName>
    </submittedName>
</protein>
<feature type="signal peptide" evidence="8">
    <location>
        <begin position="1"/>
        <end position="31"/>
    </location>
</feature>
<name>A0ABS3XJR3_9ACTN</name>
<dbReference type="PRINTS" id="PR00725">
    <property type="entry name" value="DADACBPTASE1"/>
</dbReference>
<evidence type="ECO:0000256" key="7">
    <source>
        <dbReference type="RuleBase" id="RU004016"/>
    </source>
</evidence>
<dbReference type="SUPFAM" id="SSF56601">
    <property type="entry name" value="beta-lactamase/transpeptidase-like"/>
    <property type="match status" value="1"/>
</dbReference>
<keyword evidence="3" id="KW-0378">Hydrolase</keyword>
<evidence type="ECO:0000256" key="5">
    <source>
        <dbReference type="ARBA" id="ARBA00022984"/>
    </source>
</evidence>
<comment type="caution">
    <text evidence="10">The sequence shown here is derived from an EMBL/GenBank/DDBJ whole genome shotgun (WGS) entry which is preliminary data.</text>
</comment>
<evidence type="ECO:0000256" key="2">
    <source>
        <dbReference type="ARBA" id="ARBA00022729"/>
    </source>
</evidence>
<evidence type="ECO:0000256" key="6">
    <source>
        <dbReference type="ARBA" id="ARBA00023316"/>
    </source>
</evidence>
<gene>
    <name evidence="10" type="ORF">ITI46_28440</name>
</gene>
<dbReference type="PANTHER" id="PTHR21581:SF33">
    <property type="entry name" value="D-ALANYL-D-ALANINE CARBOXYPEPTIDASE DACB"/>
    <property type="match status" value="1"/>
</dbReference>
<dbReference type="Gene3D" id="3.40.710.10">
    <property type="entry name" value="DD-peptidase/beta-lactamase superfamily"/>
    <property type="match status" value="1"/>
</dbReference>
<dbReference type="PANTHER" id="PTHR21581">
    <property type="entry name" value="D-ALANYL-D-ALANINE CARBOXYPEPTIDASE"/>
    <property type="match status" value="1"/>
</dbReference>
<dbReference type="Pfam" id="PF00768">
    <property type="entry name" value="Peptidase_S11"/>
    <property type="match status" value="1"/>
</dbReference>
<keyword evidence="2 8" id="KW-0732">Signal</keyword>
<dbReference type="InterPro" id="IPR018044">
    <property type="entry name" value="Peptidase_S11"/>
</dbReference>
<evidence type="ECO:0000313" key="10">
    <source>
        <dbReference type="EMBL" id="MBO8195548.1"/>
    </source>
</evidence>
<feature type="chain" id="PRO_5045601041" evidence="8">
    <location>
        <begin position="32"/>
        <end position="310"/>
    </location>
</feature>
<feature type="domain" description="Peptidase S11 D-alanyl-D-alanine carboxypeptidase A N-terminal" evidence="9">
    <location>
        <begin position="39"/>
        <end position="276"/>
    </location>
</feature>
<keyword evidence="5" id="KW-0573">Peptidoglycan synthesis</keyword>
<evidence type="ECO:0000256" key="3">
    <source>
        <dbReference type="ARBA" id="ARBA00022801"/>
    </source>
</evidence>
<evidence type="ECO:0000256" key="4">
    <source>
        <dbReference type="ARBA" id="ARBA00022960"/>
    </source>
</evidence>
<dbReference type="Proteomes" id="UP001519064">
    <property type="component" value="Unassembled WGS sequence"/>
</dbReference>
<evidence type="ECO:0000259" key="9">
    <source>
        <dbReference type="Pfam" id="PF00768"/>
    </source>
</evidence>
<reference evidence="10 11" key="1">
    <citation type="submission" date="2020-11" db="EMBL/GenBank/DDBJ databases">
        <title>Streptomyces spirodelae sp. nov., isolated from duckweed.</title>
        <authorList>
            <person name="Saimee Y."/>
            <person name="Duangmal K."/>
        </authorList>
    </citation>
    <scope>NUCLEOTIDE SEQUENCE [LARGE SCALE GENOMIC DNA]</scope>
    <source>
        <strain evidence="10 11">S16-07</strain>
    </source>
</reference>
<evidence type="ECO:0000256" key="8">
    <source>
        <dbReference type="SAM" id="SignalP"/>
    </source>
</evidence>
<dbReference type="GO" id="GO:0004180">
    <property type="term" value="F:carboxypeptidase activity"/>
    <property type="evidence" value="ECO:0007669"/>
    <property type="project" value="UniProtKB-KW"/>
</dbReference>
<dbReference type="InterPro" id="IPR001967">
    <property type="entry name" value="Peptidase_S11_N"/>
</dbReference>
<sequence length="310" mass="33218">MAARKLTVRNAVIAVAAGGTLLAGTPLVARAVTAGDDPPPTVSAKGATLVNAKGGKSLFGKNVDTARPMASTAKIMVASVVLDTRNVDLDRKVPVRQEYRDYVTEHHASTADLQTGDKVTVRQLLYASLLPSGADAAYALADAFGTGGTPAERVRSFIGKMNLKARQLHLKKTRFGTFDGSSKDFSTPAELAKLTRHALRNSTFRKVVRTKKYETEAPAANGRTRYYTWESTNRLLGAYDGAIGIKTGTTEKAGKCLVFAATRNGKTLVGTVLNSKDRYKDAAKLLDHGFGSDSAKNLDIRDEPTDARQD</sequence>